<feature type="domain" description="RCK C-terminal" evidence="1">
    <location>
        <begin position="75"/>
        <end position="159"/>
    </location>
</feature>
<dbReference type="PROSITE" id="PS51202">
    <property type="entry name" value="RCK_C"/>
    <property type="match status" value="1"/>
</dbReference>
<dbReference type="PANTHER" id="PTHR30445:SF8">
    <property type="entry name" value="K(+)_H(+) ANTIPORTER SUBUNIT KHTT"/>
    <property type="match status" value="1"/>
</dbReference>
<dbReference type="Gene3D" id="3.30.70.1450">
    <property type="entry name" value="Regulator of K+ conductance, C-terminal domain"/>
    <property type="match status" value="1"/>
</dbReference>
<evidence type="ECO:0000313" key="3">
    <source>
        <dbReference type="Proteomes" id="UP000076038"/>
    </source>
</evidence>
<dbReference type="GO" id="GO:0008324">
    <property type="term" value="F:monoatomic cation transmembrane transporter activity"/>
    <property type="evidence" value="ECO:0007669"/>
    <property type="project" value="InterPro"/>
</dbReference>
<accession>A0A143QJ05</accession>
<dbReference type="AlphaFoldDB" id="A0A143QJ05"/>
<dbReference type="InterPro" id="IPR036721">
    <property type="entry name" value="RCK_C_sf"/>
</dbReference>
<reference evidence="3" key="2">
    <citation type="submission" date="2016-04" db="EMBL/GenBank/DDBJ databases">
        <title>Complete Genome and Plasmid Sequences for Rhodococcus fascians D188 and Draft Sequences for Rhodococcus spp. Isolates PBTS 1 and PBTS 2.</title>
        <authorList>
            <person name="Stamer R."/>
            <person name="Vereecke D."/>
            <person name="Zhang Y."/>
            <person name="Schilkey F."/>
            <person name="Devitt N."/>
            <person name="Randall J."/>
        </authorList>
    </citation>
    <scope>NUCLEOTIDE SEQUENCE [LARGE SCALE GENOMIC DNA]</scope>
    <source>
        <strain evidence="3">PBTS2</strain>
    </source>
</reference>
<accession>A0A260U1G3</accession>
<dbReference type="RefSeq" id="WP_027494547.1">
    <property type="nucleotide sequence ID" value="NZ_CAKKLU010000001.1"/>
</dbReference>
<proteinExistence type="predicted"/>
<dbReference type="InterPro" id="IPR026278">
    <property type="entry name" value="KhtT"/>
</dbReference>
<dbReference type="Pfam" id="PF25991">
    <property type="entry name" value="KhtT_N"/>
    <property type="match status" value="1"/>
</dbReference>
<evidence type="ECO:0000313" key="2">
    <source>
        <dbReference type="EMBL" id="AMY22347.1"/>
    </source>
</evidence>
<dbReference type="KEGG" id="rhs:A3Q41_01032"/>
<protein>
    <submittedName>
        <fullName evidence="2">K(+)/H(+) antiporter subunit KhtT</fullName>
    </submittedName>
</protein>
<dbReference type="GO" id="GO:0006813">
    <property type="term" value="P:potassium ion transport"/>
    <property type="evidence" value="ECO:0007669"/>
    <property type="project" value="InterPro"/>
</dbReference>
<dbReference type="PIRSF" id="PIRSF005028">
    <property type="entry name" value="KhtT"/>
    <property type="match status" value="1"/>
</dbReference>
<keyword evidence="3" id="KW-1185">Reference proteome</keyword>
<sequence>MNVEVTLLPGIGVRKDFALASGRRIGVITRKDGANELIVSRKDDPDATQASITLSNEEAAALGNLLGSPQLIAQLGEEHRDLPGINTRQLPIRANSRFVSRTLGDTAMRTKTGVSVVAVMRAGQVQPSPTPDFTLAAGDLLVAVGTADGLDAAAKLLGNA</sequence>
<dbReference type="OrthoDB" id="5242677at2"/>
<dbReference type="Proteomes" id="UP000076038">
    <property type="component" value="Chromosome"/>
</dbReference>
<dbReference type="InterPro" id="IPR050144">
    <property type="entry name" value="AAE_transporter"/>
</dbReference>
<name>A0A143QJ05_RHOFA</name>
<reference evidence="2 3" key="1">
    <citation type="journal article" date="2016" name="Genome Announc.">
        <title>Complete Genome and Plasmid Sequences for Rhodococcus fascians D188 and Draft Sequences for Rhodococcus Isolates PBTS 1 and PBTS 2.</title>
        <authorList>
            <person name="Stamler R.A."/>
            <person name="Vereecke D."/>
            <person name="Zhang Y."/>
            <person name="Schilkey F."/>
            <person name="Devitt N."/>
            <person name="Randall J.J."/>
        </authorList>
    </citation>
    <scope>NUCLEOTIDE SEQUENCE [LARGE SCALE GENOMIC DNA]</scope>
    <source>
        <strain evidence="2 3">PBTS2</strain>
    </source>
</reference>
<organism evidence="2 3">
    <name type="scientific">Rhodococcoides fascians</name>
    <name type="common">Rhodococcus fascians</name>
    <dbReference type="NCBI Taxonomy" id="1828"/>
    <lineage>
        <taxon>Bacteria</taxon>
        <taxon>Bacillati</taxon>
        <taxon>Actinomycetota</taxon>
        <taxon>Actinomycetes</taxon>
        <taxon>Mycobacteriales</taxon>
        <taxon>Nocardiaceae</taxon>
        <taxon>Rhodococcoides</taxon>
    </lineage>
</organism>
<dbReference type="InterPro" id="IPR006037">
    <property type="entry name" value="RCK_C"/>
</dbReference>
<dbReference type="PANTHER" id="PTHR30445">
    <property type="entry name" value="K(+)_H(+) ANTIPORTER SUBUNIT KHTT"/>
    <property type="match status" value="1"/>
</dbReference>
<dbReference type="SUPFAM" id="SSF116726">
    <property type="entry name" value="TrkA C-terminal domain-like"/>
    <property type="match status" value="1"/>
</dbReference>
<evidence type="ECO:0000259" key="1">
    <source>
        <dbReference type="PROSITE" id="PS51202"/>
    </source>
</evidence>
<dbReference type="PATRIC" id="fig|1653479.3.peg.1051"/>
<dbReference type="GeneID" id="93551037"/>
<dbReference type="InterPro" id="IPR058776">
    <property type="entry name" value="KhtT-like_N"/>
</dbReference>
<dbReference type="EMBL" id="CP015220">
    <property type="protein sequence ID" value="AMY22347.1"/>
    <property type="molecule type" value="Genomic_DNA"/>
</dbReference>
<dbReference type="Pfam" id="PF02080">
    <property type="entry name" value="TrkA_C"/>
    <property type="match status" value="1"/>
</dbReference>
<gene>
    <name evidence="2" type="primary">khtT</name>
    <name evidence="2" type="ORF">A3Q41_01032</name>
</gene>